<organism evidence="2 3">
    <name type="scientific">Boletus reticuloceps</name>
    <dbReference type="NCBI Taxonomy" id="495285"/>
    <lineage>
        <taxon>Eukaryota</taxon>
        <taxon>Fungi</taxon>
        <taxon>Dikarya</taxon>
        <taxon>Basidiomycota</taxon>
        <taxon>Agaricomycotina</taxon>
        <taxon>Agaricomycetes</taxon>
        <taxon>Agaricomycetidae</taxon>
        <taxon>Boletales</taxon>
        <taxon>Boletineae</taxon>
        <taxon>Boletaceae</taxon>
        <taxon>Boletoideae</taxon>
        <taxon>Boletus</taxon>
    </lineage>
</organism>
<feature type="domain" description="Mitochondrial outer membrane transport complex Sam37/metaxin N-terminal" evidence="1">
    <location>
        <begin position="24"/>
        <end position="58"/>
    </location>
</feature>
<proteinExistence type="predicted"/>
<dbReference type="OrthoDB" id="5835136at2759"/>
<dbReference type="InterPro" id="IPR019564">
    <property type="entry name" value="Sam37/metaxin_N"/>
</dbReference>
<keyword evidence="3" id="KW-1185">Reference proteome</keyword>
<dbReference type="AlphaFoldDB" id="A0A8I2YRE5"/>
<dbReference type="CDD" id="cd03054">
    <property type="entry name" value="GST_N_Metaxin"/>
    <property type="match status" value="1"/>
</dbReference>
<dbReference type="Proteomes" id="UP000683000">
    <property type="component" value="Unassembled WGS sequence"/>
</dbReference>
<gene>
    <name evidence="2" type="ORF">JVT61DRAFT_2490</name>
</gene>
<evidence type="ECO:0000313" key="2">
    <source>
        <dbReference type="EMBL" id="KAG6376497.1"/>
    </source>
</evidence>
<reference evidence="2" key="1">
    <citation type="submission" date="2021-03" db="EMBL/GenBank/DDBJ databases">
        <title>Evolutionary innovations through gain and loss of genes in the ectomycorrhizal Boletales.</title>
        <authorList>
            <person name="Wu G."/>
            <person name="Miyauchi S."/>
            <person name="Morin E."/>
            <person name="Yang Z.-L."/>
            <person name="Xu J."/>
            <person name="Martin F.M."/>
        </authorList>
    </citation>
    <scope>NUCLEOTIDE SEQUENCE</scope>
    <source>
        <strain evidence="2">BR01</strain>
    </source>
</reference>
<evidence type="ECO:0000313" key="3">
    <source>
        <dbReference type="Proteomes" id="UP000683000"/>
    </source>
</evidence>
<comment type="caution">
    <text evidence="2">The sequence shown here is derived from an EMBL/GenBank/DDBJ whole genome shotgun (WGS) entry which is preliminary data.</text>
</comment>
<protein>
    <recommendedName>
        <fullName evidence="1">Mitochondrial outer membrane transport complex Sam37/metaxin N-terminal domain-containing protein</fullName>
    </recommendedName>
</protein>
<name>A0A8I2YRE5_9AGAM</name>
<dbReference type="GO" id="GO:0001401">
    <property type="term" value="C:SAM complex"/>
    <property type="evidence" value="ECO:0007669"/>
    <property type="project" value="InterPro"/>
</dbReference>
<sequence length="117" mass="13297">MSEAPYVLHIWPSKWNLQSLDPTCLAAVMYLQLTIPGKFKVAPCTNPDKSPNGKDPLRVGSTTMLTHVHRSIALFDSWAHRGLYISLHSRLCDIPRQDIRRVRSHRPRRASDQLAKG</sequence>
<evidence type="ECO:0000259" key="1">
    <source>
        <dbReference type="Pfam" id="PF10568"/>
    </source>
</evidence>
<dbReference type="EMBL" id="JAGFBS010000012">
    <property type="protein sequence ID" value="KAG6376497.1"/>
    <property type="molecule type" value="Genomic_DNA"/>
</dbReference>
<accession>A0A8I2YRE5</accession>
<dbReference type="Pfam" id="PF10568">
    <property type="entry name" value="Tom37"/>
    <property type="match status" value="1"/>
</dbReference>